<keyword evidence="2" id="KW-1185">Reference proteome</keyword>
<evidence type="ECO:0000313" key="1">
    <source>
        <dbReference type="EMBL" id="CAG4982360.1"/>
    </source>
</evidence>
<name>A0A8S3WVC9_PARAO</name>
<dbReference type="EMBL" id="CAJQZP010000746">
    <property type="protein sequence ID" value="CAG4982360.1"/>
    <property type="molecule type" value="Genomic_DNA"/>
</dbReference>
<protein>
    <submittedName>
        <fullName evidence="1">(apollo) hypothetical protein</fullName>
    </submittedName>
</protein>
<proteinExistence type="predicted"/>
<accession>A0A8S3WVC9</accession>
<organism evidence="1 2">
    <name type="scientific">Parnassius apollo</name>
    <name type="common">Apollo butterfly</name>
    <name type="synonym">Papilio apollo</name>
    <dbReference type="NCBI Taxonomy" id="110799"/>
    <lineage>
        <taxon>Eukaryota</taxon>
        <taxon>Metazoa</taxon>
        <taxon>Ecdysozoa</taxon>
        <taxon>Arthropoda</taxon>
        <taxon>Hexapoda</taxon>
        <taxon>Insecta</taxon>
        <taxon>Pterygota</taxon>
        <taxon>Neoptera</taxon>
        <taxon>Endopterygota</taxon>
        <taxon>Lepidoptera</taxon>
        <taxon>Glossata</taxon>
        <taxon>Ditrysia</taxon>
        <taxon>Papilionoidea</taxon>
        <taxon>Papilionidae</taxon>
        <taxon>Parnassiinae</taxon>
        <taxon>Parnassini</taxon>
        <taxon>Parnassius</taxon>
        <taxon>Parnassius</taxon>
    </lineage>
</organism>
<dbReference type="AlphaFoldDB" id="A0A8S3WVC9"/>
<dbReference type="Proteomes" id="UP000691718">
    <property type="component" value="Unassembled WGS sequence"/>
</dbReference>
<gene>
    <name evidence="1" type="ORF">PAPOLLO_LOCUS10418</name>
</gene>
<evidence type="ECO:0000313" key="2">
    <source>
        <dbReference type="Proteomes" id="UP000691718"/>
    </source>
</evidence>
<comment type="caution">
    <text evidence="1">The sequence shown here is derived from an EMBL/GenBank/DDBJ whole genome shotgun (WGS) entry which is preliminary data.</text>
</comment>
<sequence length="78" mass="9150">MSTPVWRVSSKMNKVEGLKTPPVLLPDPATWNDYTFANFMYYQERRGLITLVPTASILVPYIYPVDPNLFEVRRQIRF</sequence>
<reference evidence="1" key="1">
    <citation type="submission" date="2021-04" db="EMBL/GenBank/DDBJ databases">
        <authorList>
            <person name="Tunstrom K."/>
        </authorList>
    </citation>
    <scope>NUCLEOTIDE SEQUENCE</scope>
</reference>